<dbReference type="PROSITE" id="PS51747">
    <property type="entry name" value="CYT_DCMP_DEAMINASES_2"/>
    <property type="match status" value="1"/>
</dbReference>
<sequence length="164" mass="17476">MHTHLPTRDLTAADQELIDLARSVVDAHTDGEDGIHTMGAAVRAADGTTHAGINVYHFTGGPCAELVALGNARASGARELTTIVAVGNRGRGVVGPCGRDRQILLDYHPDIRVILPTAQGVRSVRIKDLMPYATEWSPDEGSIAYRPDPSEPDLPEEHAPGTNL</sequence>
<feature type="region of interest" description="Disordered" evidence="2">
    <location>
        <begin position="137"/>
        <end position="164"/>
    </location>
</feature>
<dbReference type="RefSeq" id="WP_198897839.1">
    <property type="nucleotide sequence ID" value="NZ_BMVR01000007.1"/>
</dbReference>
<evidence type="ECO:0000313" key="4">
    <source>
        <dbReference type="EMBL" id="MBJ3809107.1"/>
    </source>
</evidence>
<dbReference type="SUPFAM" id="SSF53927">
    <property type="entry name" value="Cytidine deaminase-like"/>
    <property type="match status" value="1"/>
</dbReference>
<dbReference type="EMBL" id="JAEKOZ010000010">
    <property type="protein sequence ID" value="MBJ3809107.1"/>
    <property type="molecule type" value="Genomic_DNA"/>
</dbReference>
<dbReference type="Gene3D" id="3.40.140.10">
    <property type="entry name" value="Cytidine Deaminase, domain 2"/>
    <property type="match status" value="1"/>
</dbReference>
<evidence type="ECO:0000256" key="2">
    <source>
        <dbReference type="SAM" id="MobiDB-lite"/>
    </source>
</evidence>
<keyword evidence="5" id="KW-1185">Reference proteome</keyword>
<feature type="domain" description="CMP/dCMP-type deaminase" evidence="3">
    <location>
        <begin position="8"/>
        <end position="137"/>
    </location>
</feature>
<dbReference type="CDD" id="cd01283">
    <property type="entry name" value="cytidine_deaminase"/>
    <property type="match status" value="1"/>
</dbReference>
<gene>
    <name evidence="4" type="ORF">JGB26_18610</name>
</gene>
<dbReference type="InterPro" id="IPR002125">
    <property type="entry name" value="CMP_dCMP_dom"/>
</dbReference>
<evidence type="ECO:0000259" key="3">
    <source>
        <dbReference type="PROSITE" id="PS51747"/>
    </source>
</evidence>
<reference evidence="4 5" key="1">
    <citation type="submission" date="2020-12" db="EMBL/GenBank/DDBJ databases">
        <title>Streptomyces typhae sp. nov., a novel endophytic actinomycete isolated from the root of cattail pollen (Typha angustifolia L.).</title>
        <authorList>
            <person name="Peng C."/>
            <person name="Liu C."/>
        </authorList>
    </citation>
    <scope>NUCLEOTIDE SEQUENCE [LARGE SCALE GENOMIC DNA]</scope>
    <source>
        <strain evidence="4 5">JCM 4753</strain>
    </source>
</reference>
<dbReference type="InterPro" id="IPR016193">
    <property type="entry name" value="Cytidine_deaminase-like"/>
</dbReference>
<comment type="caution">
    <text evidence="4">The sequence shown here is derived from an EMBL/GenBank/DDBJ whole genome shotgun (WGS) entry which is preliminary data.</text>
</comment>
<dbReference type="InterPro" id="IPR050202">
    <property type="entry name" value="Cyt/Deoxycyt_deaminase"/>
</dbReference>
<organism evidence="4 5">
    <name type="scientific">Streptomyces flavofungini</name>
    <dbReference type="NCBI Taxonomy" id="68200"/>
    <lineage>
        <taxon>Bacteria</taxon>
        <taxon>Bacillati</taxon>
        <taxon>Actinomycetota</taxon>
        <taxon>Actinomycetes</taxon>
        <taxon>Kitasatosporales</taxon>
        <taxon>Streptomycetaceae</taxon>
        <taxon>Streptomyces</taxon>
    </lineage>
</organism>
<dbReference type="PANTHER" id="PTHR11644">
    <property type="entry name" value="CYTIDINE DEAMINASE"/>
    <property type="match status" value="1"/>
</dbReference>
<name>A0ABS0X7D0_9ACTN</name>
<dbReference type="Proteomes" id="UP000634780">
    <property type="component" value="Unassembled WGS sequence"/>
</dbReference>
<proteinExistence type="inferred from homology"/>
<comment type="similarity">
    <text evidence="1">Belongs to the cytidine and deoxycytidylate deaminase family.</text>
</comment>
<evidence type="ECO:0000313" key="5">
    <source>
        <dbReference type="Proteomes" id="UP000634780"/>
    </source>
</evidence>
<evidence type="ECO:0000256" key="1">
    <source>
        <dbReference type="ARBA" id="ARBA00006576"/>
    </source>
</evidence>
<accession>A0ABS0X7D0</accession>
<dbReference type="PANTHER" id="PTHR11644:SF2">
    <property type="entry name" value="CYTIDINE DEAMINASE"/>
    <property type="match status" value="1"/>
</dbReference>
<protein>
    <submittedName>
        <fullName evidence="4">Cytidine deaminase</fullName>
    </submittedName>
</protein>
<feature type="compositionally biased region" description="Basic and acidic residues" evidence="2">
    <location>
        <begin position="155"/>
        <end position="164"/>
    </location>
</feature>